<accession>A0A2P5E0H8</accession>
<dbReference type="Proteomes" id="UP000237105">
    <property type="component" value="Unassembled WGS sequence"/>
</dbReference>
<protein>
    <submittedName>
        <fullName evidence="1">Uncharacterized protein</fullName>
    </submittedName>
</protein>
<reference evidence="2" key="1">
    <citation type="submission" date="2016-06" db="EMBL/GenBank/DDBJ databases">
        <title>Parallel loss of symbiosis genes in relatives of nitrogen-fixing non-legume Parasponia.</title>
        <authorList>
            <person name="Van Velzen R."/>
            <person name="Holmer R."/>
            <person name="Bu F."/>
            <person name="Rutten L."/>
            <person name="Van Zeijl A."/>
            <person name="Liu W."/>
            <person name="Santuari L."/>
            <person name="Cao Q."/>
            <person name="Sharma T."/>
            <person name="Shen D."/>
            <person name="Roswanjaya Y."/>
            <person name="Wardhani T."/>
            <person name="Kalhor M.S."/>
            <person name="Jansen J."/>
            <person name="Van den Hoogen J."/>
            <person name="Gungor B."/>
            <person name="Hartog M."/>
            <person name="Hontelez J."/>
            <person name="Verver J."/>
            <person name="Yang W.-C."/>
            <person name="Schijlen E."/>
            <person name="Repin R."/>
            <person name="Schilthuizen M."/>
            <person name="Schranz E."/>
            <person name="Heidstra R."/>
            <person name="Miyata K."/>
            <person name="Fedorova E."/>
            <person name="Kohlen W."/>
            <person name="Bisseling T."/>
            <person name="Smit S."/>
            <person name="Geurts R."/>
        </authorList>
    </citation>
    <scope>NUCLEOTIDE SEQUENCE [LARGE SCALE GENOMIC DNA]</scope>
    <source>
        <strain evidence="2">cv. WU1-14</strain>
    </source>
</reference>
<organism evidence="1 2">
    <name type="scientific">Parasponia andersonii</name>
    <name type="common">Sponia andersonii</name>
    <dbReference type="NCBI Taxonomy" id="3476"/>
    <lineage>
        <taxon>Eukaryota</taxon>
        <taxon>Viridiplantae</taxon>
        <taxon>Streptophyta</taxon>
        <taxon>Embryophyta</taxon>
        <taxon>Tracheophyta</taxon>
        <taxon>Spermatophyta</taxon>
        <taxon>Magnoliopsida</taxon>
        <taxon>eudicotyledons</taxon>
        <taxon>Gunneridae</taxon>
        <taxon>Pentapetalae</taxon>
        <taxon>rosids</taxon>
        <taxon>fabids</taxon>
        <taxon>Rosales</taxon>
        <taxon>Cannabaceae</taxon>
        <taxon>Parasponia</taxon>
    </lineage>
</organism>
<sequence length="90" mass="10328">MQNEIIFRCLHSPLSVGAEDFTAFRQTCPFVSSVCDIENKAENWIGFSENVILKFHYLLSENFSILFELANRTFSNLNADLQITAFTDEN</sequence>
<dbReference type="AlphaFoldDB" id="A0A2P5E0H8"/>
<gene>
    <name evidence="1" type="ORF">PanWU01x14_015170</name>
</gene>
<proteinExistence type="predicted"/>
<dbReference type="EMBL" id="JXTB01000006">
    <property type="protein sequence ID" value="PON79016.1"/>
    <property type="molecule type" value="Genomic_DNA"/>
</dbReference>
<evidence type="ECO:0000313" key="2">
    <source>
        <dbReference type="Proteomes" id="UP000237105"/>
    </source>
</evidence>
<evidence type="ECO:0000313" key="1">
    <source>
        <dbReference type="EMBL" id="PON79016.1"/>
    </source>
</evidence>
<dbReference type="OrthoDB" id="10320605at2759"/>
<name>A0A2P5E0H8_PARAD</name>
<keyword evidence="2" id="KW-1185">Reference proteome</keyword>
<comment type="caution">
    <text evidence="1">The sequence shown here is derived from an EMBL/GenBank/DDBJ whole genome shotgun (WGS) entry which is preliminary data.</text>
</comment>